<protein>
    <submittedName>
        <fullName evidence="3">Uncharacterized protein</fullName>
    </submittedName>
</protein>
<feature type="compositionally biased region" description="Basic and acidic residues" evidence="1">
    <location>
        <begin position="288"/>
        <end position="304"/>
    </location>
</feature>
<feature type="region of interest" description="Disordered" evidence="1">
    <location>
        <begin position="279"/>
        <end position="380"/>
    </location>
</feature>
<evidence type="ECO:0000313" key="2">
    <source>
        <dbReference type="EMBL" id="JAT16292.1"/>
    </source>
</evidence>
<feature type="compositionally biased region" description="Polar residues" evidence="1">
    <location>
        <begin position="241"/>
        <end position="252"/>
    </location>
</feature>
<proteinExistence type="predicted"/>
<name>A0A1B6MP91_9HEMI</name>
<feature type="region of interest" description="Disordered" evidence="1">
    <location>
        <begin position="143"/>
        <end position="171"/>
    </location>
</feature>
<gene>
    <name evidence="3" type="ORF">g.18528</name>
    <name evidence="2" type="ORF">g.18529</name>
</gene>
<sequence>MDIPDKSEMGEPSLQNAEDSEKLTCHLVRLPRLVLRRIDEKLHVTKRASPLKKAPLKRLGTQNITKRVNFKKIFSKPTGKEGNHQKSPGRPRKKPQLAVKLDPLHKKTTFKNLTPALKKPIKTAPKDDSGTKNLLKKTMLQKRSKVAIPPAKRPKLTSTGVKSTPKVRPVQTKSKNIITPNKKVNTPTLKPKKEHVYNITFDAPQSSSKPLDWDTSEDEFLYDELIEELENSPLKHPEYFPSSSEKTTNITLKPNVGNKPPTVVKGGIVKKTNLPVDLQPIASPNTKHSKEVHDPVKSVLDTKTDSVLGKNKLQIPSGSPVTTKKPSPWPISAPSSSKKDSKPTPKSVAKTKSSNVSNITKSSKIQQTKSKALPSPTSPALKVSNDVVLKPNSTMVVKPKFGPKQTAKVTPLSTALMQDDMSDEYTEEETLDEESLDDLLKSGNESIVTDSNTQDVDTDLKNVSNFNPSTDGTDPNLDLLRILTDDTDVSKADESQEKDVQICKISNGETPRTNLGKSSSENSTPSHTNEIEEEPPARTIYDLMNEISLQYPSWNLHIIPETNAFCIAQVTKGRLGLPTLKKCIELDPIGYNAKVYIHQYHIKRFDGVYDSEESIIALIQEINSIKA</sequence>
<accession>A0A1B6MP91</accession>
<feature type="compositionally biased region" description="Polar residues" evidence="1">
    <location>
        <begin position="447"/>
        <end position="473"/>
    </location>
</feature>
<feature type="compositionally biased region" description="Basic and acidic residues" evidence="1">
    <location>
        <begin position="488"/>
        <end position="501"/>
    </location>
</feature>
<feature type="compositionally biased region" description="Polar residues" evidence="1">
    <location>
        <begin position="507"/>
        <end position="528"/>
    </location>
</feature>
<dbReference type="EMBL" id="GEBQ01002276">
    <property type="protein sequence ID" value="JAT37701.1"/>
    <property type="molecule type" value="Transcribed_RNA"/>
</dbReference>
<feature type="compositionally biased region" description="Low complexity" evidence="1">
    <location>
        <begin position="359"/>
        <end position="371"/>
    </location>
</feature>
<feature type="region of interest" description="Disordered" evidence="1">
    <location>
        <begin position="73"/>
        <end position="100"/>
    </location>
</feature>
<feature type="region of interest" description="Disordered" evidence="1">
    <location>
        <begin position="447"/>
        <end position="536"/>
    </location>
</feature>
<reference evidence="3" key="1">
    <citation type="submission" date="2015-11" db="EMBL/GenBank/DDBJ databases">
        <title>De novo transcriptome assembly of four potential Pierce s Disease insect vectors from Arizona vineyards.</title>
        <authorList>
            <person name="Tassone E.E."/>
        </authorList>
    </citation>
    <scope>NUCLEOTIDE SEQUENCE</scope>
</reference>
<feature type="region of interest" description="Disordered" evidence="1">
    <location>
        <begin position="234"/>
        <end position="262"/>
    </location>
</feature>
<organism evidence="3">
    <name type="scientific">Graphocephala atropunctata</name>
    <dbReference type="NCBI Taxonomy" id="36148"/>
    <lineage>
        <taxon>Eukaryota</taxon>
        <taxon>Metazoa</taxon>
        <taxon>Ecdysozoa</taxon>
        <taxon>Arthropoda</taxon>
        <taxon>Hexapoda</taxon>
        <taxon>Insecta</taxon>
        <taxon>Pterygota</taxon>
        <taxon>Neoptera</taxon>
        <taxon>Paraneoptera</taxon>
        <taxon>Hemiptera</taxon>
        <taxon>Auchenorrhyncha</taxon>
        <taxon>Membracoidea</taxon>
        <taxon>Cicadellidae</taxon>
        <taxon>Cicadellinae</taxon>
        <taxon>Cicadellini</taxon>
        <taxon>Graphocephala</taxon>
    </lineage>
</organism>
<feature type="compositionally biased region" description="Low complexity" evidence="1">
    <location>
        <begin position="324"/>
        <end position="336"/>
    </location>
</feature>
<dbReference type="AlphaFoldDB" id="A0A1B6MP91"/>
<dbReference type="EMBL" id="GEBQ01023685">
    <property type="protein sequence ID" value="JAT16292.1"/>
    <property type="molecule type" value="Transcribed_RNA"/>
</dbReference>
<evidence type="ECO:0000313" key="3">
    <source>
        <dbReference type="EMBL" id="JAT37701.1"/>
    </source>
</evidence>
<feature type="region of interest" description="Disordered" evidence="1">
    <location>
        <begin position="1"/>
        <end position="22"/>
    </location>
</feature>
<evidence type="ECO:0000256" key="1">
    <source>
        <dbReference type="SAM" id="MobiDB-lite"/>
    </source>
</evidence>